<protein>
    <submittedName>
        <fullName evidence="2">Uncharacterized protein</fullName>
    </submittedName>
</protein>
<feature type="compositionally biased region" description="Basic and acidic residues" evidence="1">
    <location>
        <begin position="1"/>
        <end position="10"/>
    </location>
</feature>
<dbReference type="AlphaFoldDB" id="A0A1Y3B0E4"/>
<dbReference type="EMBL" id="MUJZ01050517">
    <property type="protein sequence ID" value="OTF73697.1"/>
    <property type="molecule type" value="Genomic_DNA"/>
</dbReference>
<organism evidence="2 3">
    <name type="scientific">Euroglyphus maynei</name>
    <name type="common">Mayne's house dust mite</name>
    <dbReference type="NCBI Taxonomy" id="6958"/>
    <lineage>
        <taxon>Eukaryota</taxon>
        <taxon>Metazoa</taxon>
        <taxon>Ecdysozoa</taxon>
        <taxon>Arthropoda</taxon>
        <taxon>Chelicerata</taxon>
        <taxon>Arachnida</taxon>
        <taxon>Acari</taxon>
        <taxon>Acariformes</taxon>
        <taxon>Sarcoptiformes</taxon>
        <taxon>Astigmata</taxon>
        <taxon>Psoroptidia</taxon>
        <taxon>Analgoidea</taxon>
        <taxon>Pyroglyphidae</taxon>
        <taxon>Pyroglyphinae</taxon>
        <taxon>Euroglyphus</taxon>
    </lineage>
</organism>
<evidence type="ECO:0000313" key="2">
    <source>
        <dbReference type="EMBL" id="OTF73697.1"/>
    </source>
</evidence>
<evidence type="ECO:0000313" key="3">
    <source>
        <dbReference type="Proteomes" id="UP000194236"/>
    </source>
</evidence>
<evidence type="ECO:0000256" key="1">
    <source>
        <dbReference type="SAM" id="MobiDB-lite"/>
    </source>
</evidence>
<gene>
    <name evidence="2" type="ORF">BLA29_006492</name>
</gene>
<sequence>MPREQQKDVKMMSFKQQMPRESPHIYNRVERNRVKRNGVEQNRVERAAAPLVERLKYEMTVFTLGKT</sequence>
<dbReference type="Proteomes" id="UP000194236">
    <property type="component" value="Unassembled WGS sequence"/>
</dbReference>
<feature type="region of interest" description="Disordered" evidence="1">
    <location>
        <begin position="1"/>
        <end position="23"/>
    </location>
</feature>
<comment type="caution">
    <text evidence="2">The sequence shown here is derived from an EMBL/GenBank/DDBJ whole genome shotgun (WGS) entry which is preliminary data.</text>
</comment>
<accession>A0A1Y3B0E4</accession>
<reference evidence="2 3" key="1">
    <citation type="submission" date="2017-03" db="EMBL/GenBank/DDBJ databases">
        <title>Genome Survey of Euroglyphus maynei.</title>
        <authorList>
            <person name="Arlian L.G."/>
            <person name="Morgan M.S."/>
            <person name="Rider S.D."/>
        </authorList>
    </citation>
    <scope>NUCLEOTIDE SEQUENCE [LARGE SCALE GENOMIC DNA]</scope>
    <source>
        <strain evidence="2">Arlian Lab</strain>
        <tissue evidence="2">Whole body</tissue>
    </source>
</reference>
<name>A0A1Y3B0E4_EURMA</name>
<keyword evidence="3" id="KW-1185">Reference proteome</keyword>
<proteinExistence type="predicted"/>